<evidence type="ECO:0000313" key="2">
    <source>
        <dbReference type="EMBL" id="PSW05528.1"/>
    </source>
</evidence>
<dbReference type="InterPro" id="IPR015867">
    <property type="entry name" value="N-reg_PII/ATP_PRibTrfase_C"/>
</dbReference>
<dbReference type="Proteomes" id="UP000240904">
    <property type="component" value="Unassembled WGS sequence"/>
</dbReference>
<reference evidence="2 3" key="1">
    <citation type="submission" date="2018-03" db="EMBL/GenBank/DDBJ databases">
        <title>Whole genome sequencing of Histamine producing bacteria.</title>
        <authorList>
            <person name="Butler K."/>
        </authorList>
    </citation>
    <scope>NUCLEOTIDE SEQUENCE [LARGE SCALE GENOMIC DNA]</scope>
    <source>
        <strain evidence="2 3">DSM 16190</strain>
    </source>
</reference>
<dbReference type="OrthoDB" id="37622at2"/>
<dbReference type="EMBL" id="PYMC01000005">
    <property type="protein sequence ID" value="PSW05528.1"/>
    <property type="molecule type" value="Genomic_DNA"/>
</dbReference>
<dbReference type="GO" id="GO:0010038">
    <property type="term" value="P:response to metal ion"/>
    <property type="evidence" value="ECO:0007669"/>
    <property type="project" value="InterPro"/>
</dbReference>
<dbReference type="PANTHER" id="PTHR23419">
    <property type="entry name" value="DIVALENT CATION TOLERANCE CUTA-RELATED"/>
    <property type="match status" value="1"/>
</dbReference>
<gene>
    <name evidence="2" type="ORF">C9I89_09170</name>
</gene>
<dbReference type="PANTHER" id="PTHR23419:SF8">
    <property type="entry name" value="FI09726P"/>
    <property type="match status" value="1"/>
</dbReference>
<evidence type="ECO:0000313" key="3">
    <source>
        <dbReference type="Proteomes" id="UP000240904"/>
    </source>
</evidence>
<dbReference type="RefSeq" id="WP_107283169.1">
    <property type="nucleotide sequence ID" value="NZ_PYMC01000005.1"/>
</dbReference>
<accession>A0A2T3MZU4</accession>
<dbReference type="Pfam" id="PF03091">
    <property type="entry name" value="CutA1"/>
    <property type="match status" value="1"/>
</dbReference>
<protein>
    <submittedName>
        <fullName evidence="2">Cytochrome C biogenesis protein</fullName>
    </submittedName>
</protein>
<comment type="similarity">
    <text evidence="1">Belongs to the CutA family.</text>
</comment>
<evidence type="ECO:0000256" key="1">
    <source>
        <dbReference type="ARBA" id="ARBA00010169"/>
    </source>
</evidence>
<proteinExistence type="inferred from homology"/>
<dbReference type="Gene3D" id="3.30.70.120">
    <property type="match status" value="1"/>
</dbReference>
<dbReference type="AlphaFoldDB" id="A0A2T3MZU4"/>
<keyword evidence="3" id="KW-1185">Reference proteome</keyword>
<dbReference type="GO" id="GO:0005507">
    <property type="term" value="F:copper ion binding"/>
    <property type="evidence" value="ECO:0007669"/>
    <property type="project" value="TreeGrafter"/>
</dbReference>
<organism evidence="2 3">
    <name type="scientific">Photobacterium lipolyticum</name>
    <dbReference type="NCBI Taxonomy" id="266810"/>
    <lineage>
        <taxon>Bacteria</taxon>
        <taxon>Pseudomonadati</taxon>
        <taxon>Pseudomonadota</taxon>
        <taxon>Gammaproteobacteria</taxon>
        <taxon>Vibrionales</taxon>
        <taxon>Vibrionaceae</taxon>
        <taxon>Photobacterium</taxon>
    </lineage>
</organism>
<sequence length="106" mass="12339">MFEHNYCMVMTTFTDESTGKKIIDSLLEKRLAACIQVQEVLSYYHWKDESCCDREKLVLIKTNKRLYPEVEADIIANHDYETPEIVQLPITNGSNGYLSWIDAECK</sequence>
<dbReference type="SUPFAM" id="SSF54913">
    <property type="entry name" value="GlnB-like"/>
    <property type="match status" value="1"/>
</dbReference>
<dbReference type="InterPro" id="IPR004323">
    <property type="entry name" value="Ion_tolerance_CutA"/>
</dbReference>
<comment type="caution">
    <text evidence="2">The sequence shown here is derived from an EMBL/GenBank/DDBJ whole genome shotgun (WGS) entry which is preliminary data.</text>
</comment>
<dbReference type="InterPro" id="IPR011322">
    <property type="entry name" value="N-reg_PII-like_a/b"/>
</dbReference>
<name>A0A2T3MZU4_9GAMM</name>